<feature type="transmembrane region" description="Helical" evidence="2">
    <location>
        <begin position="131"/>
        <end position="148"/>
    </location>
</feature>
<dbReference type="Proteomes" id="UP000308199">
    <property type="component" value="Unassembled WGS sequence"/>
</dbReference>
<evidence type="ECO:0000256" key="1">
    <source>
        <dbReference type="SAM" id="MobiDB-lite"/>
    </source>
</evidence>
<accession>A0A4S4L8N5</accession>
<feature type="transmembrane region" description="Helical" evidence="2">
    <location>
        <begin position="53"/>
        <end position="73"/>
    </location>
</feature>
<keyword evidence="2" id="KW-0812">Transmembrane</keyword>
<evidence type="ECO:0000256" key="2">
    <source>
        <dbReference type="SAM" id="Phobius"/>
    </source>
</evidence>
<dbReference type="AlphaFoldDB" id="A0A4S4L8N5"/>
<keyword evidence="2" id="KW-1133">Transmembrane helix</keyword>
<name>A0A4S4L8N5_9AGAM</name>
<comment type="caution">
    <text evidence="3">The sequence shown here is derived from an EMBL/GenBank/DDBJ whole genome shotgun (WGS) entry which is preliminary data.</text>
</comment>
<keyword evidence="2" id="KW-0472">Membrane</keyword>
<gene>
    <name evidence="3" type="ORF">EW145_g3014</name>
</gene>
<evidence type="ECO:0000313" key="4">
    <source>
        <dbReference type="Proteomes" id="UP000308199"/>
    </source>
</evidence>
<sequence length="264" mass="29879">MLGLSSPATQVAPGGSGSGKSMRKTARRAFRSVMRSYKFKLPKVDFPLRLRPWFVLFTVLIMLVLVFLGFTNFSHSLPLNDKIIHLFAFSSEELSARSFSLCFQLSSLRHSNRYNMLNEDVQYKEFQMGDVAANLIGSAIGLWTAYYLERYYRHRREISRLYRPVSLDPDEFASEDEDEDEQGTMLLSIHHSRGQNEASSMTPKSSKGGRIRLGDVWDERDELFGVGDSEDEDEEAHMSQPIHHHALSPSPQQSAGPKIVVTGS</sequence>
<protein>
    <recommendedName>
        <fullName evidence="5">VanZ-like domain-containing protein</fullName>
    </recommendedName>
</protein>
<evidence type="ECO:0008006" key="5">
    <source>
        <dbReference type="Google" id="ProtNLM"/>
    </source>
</evidence>
<dbReference type="PANTHER" id="PTHR28008">
    <property type="entry name" value="DOMAIN PROTEIN, PUTATIVE (AFU_ORTHOLOGUE AFUA_3G10980)-RELATED"/>
    <property type="match status" value="1"/>
</dbReference>
<feature type="region of interest" description="Disordered" evidence="1">
    <location>
        <begin position="191"/>
        <end position="264"/>
    </location>
</feature>
<dbReference type="OrthoDB" id="63581at2759"/>
<proteinExistence type="predicted"/>
<dbReference type="PANTHER" id="PTHR28008:SF1">
    <property type="entry name" value="DOMAIN PROTEIN, PUTATIVE (AFU_ORTHOLOGUE AFUA_3G10980)-RELATED"/>
    <property type="match status" value="1"/>
</dbReference>
<feature type="compositionally biased region" description="Polar residues" evidence="1">
    <location>
        <begin position="195"/>
        <end position="205"/>
    </location>
</feature>
<feature type="region of interest" description="Disordered" evidence="1">
    <location>
        <begin position="1"/>
        <end position="23"/>
    </location>
</feature>
<evidence type="ECO:0000313" key="3">
    <source>
        <dbReference type="EMBL" id="THH07986.1"/>
    </source>
</evidence>
<organism evidence="3 4">
    <name type="scientific">Phellinidium pouzarii</name>
    <dbReference type="NCBI Taxonomy" id="167371"/>
    <lineage>
        <taxon>Eukaryota</taxon>
        <taxon>Fungi</taxon>
        <taxon>Dikarya</taxon>
        <taxon>Basidiomycota</taxon>
        <taxon>Agaricomycotina</taxon>
        <taxon>Agaricomycetes</taxon>
        <taxon>Hymenochaetales</taxon>
        <taxon>Hymenochaetaceae</taxon>
        <taxon>Phellinidium</taxon>
    </lineage>
</organism>
<dbReference type="EMBL" id="SGPK01000118">
    <property type="protein sequence ID" value="THH07986.1"/>
    <property type="molecule type" value="Genomic_DNA"/>
</dbReference>
<keyword evidence="4" id="KW-1185">Reference proteome</keyword>
<reference evidence="3 4" key="1">
    <citation type="submission" date="2019-02" db="EMBL/GenBank/DDBJ databases">
        <title>Genome sequencing of the rare red list fungi Phellinidium pouzarii.</title>
        <authorList>
            <person name="Buettner E."/>
            <person name="Kellner H."/>
        </authorList>
    </citation>
    <scope>NUCLEOTIDE SEQUENCE [LARGE SCALE GENOMIC DNA]</scope>
    <source>
        <strain evidence="3 4">DSM 108285</strain>
    </source>
</reference>